<name>A0A7S1EYF8_NOCSC</name>
<reference evidence="1" key="1">
    <citation type="submission" date="2021-01" db="EMBL/GenBank/DDBJ databases">
        <authorList>
            <person name="Corre E."/>
            <person name="Pelletier E."/>
            <person name="Niang G."/>
            <person name="Scheremetjew M."/>
            <person name="Finn R."/>
            <person name="Kale V."/>
            <person name="Holt S."/>
            <person name="Cochrane G."/>
            <person name="Meng A."/>
            <person name="Brown T."/>
            <person name="Cohen L."/>
        </authorList>
    </citation>
    <scope>NUCLEOTIDE SEQUENCE</scope>
</reference>
<dbReference type="EMBL" id="HBFQ01009395">
    <property type="protein sequence ID" value="CAD8832222.1"/>
    <property type="molecule type" value="Transcribed_RNA"/>
</dbReference>
<gene>
    <name evidence="1" type="ORF">NSCI0253_LOCUS6569</name>
</gene>
<sequence length="153" mass="17406">MVLLQRFAHLRRAIRPHRSIATTAVRAHQRLDTLLVQPSERAENAEMGAMTKMSLAGSPLFLTDLNAPFYWGEIQFVLSGPINGLFERLFETEAGPQFLNAVALCTLLRMALYYGFLQPSYLWHFQERYGQTWTVGHHLYGSTLPNPLKKGSK</sequence>
<protein>
    <submittedName>
        <fullName evidence="1">Uncharacterized protein</fullName>
    </submittedName>
</protein>
<organism evidence="1">
    <name type="scientific">Noctiluca scintillans</name>
    <name type="common">Sea sparkle</name>
    <name type="synonym">Red tide dinoflagellate</name>
    <dbReference type="NCBI Taxonomy" id="2966"/>
    <lineage>
        <taxon>Eukaryota</taxon>
        <taxon>Sar</taxon>
        <taxon>Alveolata</taxon>
        <taxon>Dinophyceae</taxon>
        <taxon>Noctilucales</taxon>
        <taxon>Noctilucaceae</taxon>
        <taxon>Noctiluca</taxon>
    </lineage>
</organism>
<dbReference type="AlphaFoldDB" id="A0A7S1EYF8"/>
<evidence type="ECO:0000313" key="1">
    <source>
        <dbReference type="EMBL" id="CAD8832222.1"/>
    </source>
</evidence>
<proteinExistence type="predicted"/>
<accession>A0A7S1EYF8</accession>